<accession>A0ABQ0H0P6</accession>
<dbReference type="InterPro" id="IPR021829">
    <property type="entry name" value="DUF3419"/>
</dbReference>
<dbReference type="Proteomes" id="UP001628091">
    <property type="component" value="Unassembled WGS sequence"/>
</dbReference>
<sequence>MSAIRSKTKQAAPRNEKVKSAVQRNSLFSKAGISERLFAHLFKGLVYPQIWEDPEVDMEALQIGPGHRIVTIASGGCNALSYLTADPASVEAVDLNQAHVAFNRLKLAALAHLPNYDAFYRFYGTADDKANLKAYERFIRPHLDPQSRAYWEKRMLSGRRRISIFWRDLYRHGLLGIFIGMGHRVARLYGIDPRDILKARTLEEQRTFFDTALAPLFDKRMIRWATARKSSLFGLGIPPQQYDALATAGNGDMAAILRGRLEKLACGFPLNENYFAWQAFGRGYSSDAETGPLPPYLSRANFDRVRARVARMSVVNASYTEFLAAKPDASVDRFILLDAQDWMNDTQLNDLWREITRTAAPGARVIFRTAAEPSLLPGRVVSAILDRWDYREEQSRALHARDRSSIYGGFHLYCLKDA</sequence>
<dbReference type="RefSeq" id="WP_407865121.1">
    <property type="nucleotide sequence ID" value="NZ_BAAFZP010000001.1"/>
</dbReference>
<reference evidence="1 2" key="1">
    <citation type="submission" date="2024-10" db="EMBL/GenBank/DDBJ databases">
        <title>Isolation, draft genome sequencing and identification of Phyllobacterium sp. NSA23, isolated from leaf soil.</title>
        <authorList>
            <person name="Akita H."/>
        </authorList>
    </citation>
    <scope>NUCLEOTIDE SEQUENCE [LARGE SCALE GENOMIC DNA]</scope>
    <source>
        <strain evidence="1 2">NSA23</strain>
    </source>
</reference>
<dbReference type="Pfam" id="PF11899">
    <property type="entry name" value="DUF3419"/>
    <property type="match status" value="1"/>
</dbReference>
<evidence type="ECO:0000313" key="1">
    <source>
        <dbReference type="EMBL" id="GAB1582501.1"/>
    </source>
</evidence>
<dbReference type="PANTHER" id="PTHR47473">
    <property type="entry name" value="BTA1P"/>
    <property type="match status" value="1"/>
</dbReference>
<evidence type="ECO:0000313" key="2">
    <source>
        <dbReference type="Proteomes" id="UP001628091"/>
    </source>
</evidence>
<organism evidence="1 2">
    <name type="scientific">Phyllobacterium phragmitis</name>
    <dbReference type="NCBI Taxonomy" id="2670329"/>
    <lineage>
        <taxon>Bacteria</taxon>
        <taxon>Pseudomonadati</taxon>
        <taxon>Pseudomonadota</taxon>
        <taxon>Alphaproteobacteria</taxon>
        <taxon>Hyphomicrobiales</taxon>
        <taxon>Phyllobacteriaceae</taxon>
        <taxon>Phyllobacterium</taxon>
    </lineage>
</organism>
<dbReference type="InterPro" id="IPR029063">
    <property type="entry name" value="SAM-dependent_MTases_sf"/>
</dbReference>
<proteinExistence type="predicted"/>
<dbReference type="SUPFAM" id="SSF53335">
    <property type="entry name" value="S-adenosyl-L-methionine-dependent methyltransferases"/>
    <property type="match status" value="1"/>
</dbReference>
<comment type="caution">
    <text evidence="1">The sequence shown here is derived from an EMBL/GenBank/DDBJ whole genome shotgun (WGS) entry which is preliminary data.</text>
</comment>
<name>A0ABQ0H0P6_9HYPH</name>
<dbReference type="Gene3D" id="3.40.50.150">
    <property type="entry name" value="Vaccinia Virus protein VP39"/>
    <property type="match status" value="1"/>
</dbReference>
<protein>
    <submittedName>
        <fullName evidence="1">DUF3419 family protein</fullName>
    </submittedName>
</protein>
<dbReference type="EMBL" id="BAAFZP010000001">
    <property type="protein sequence ID" value="GAB1582501.1"/>
    <property type="molecule type" value="Genomic_DNA"/>
</dbReference>
<keyword evidence="2" id="KW-1185">Reference proteome</keyword>
<gene>
    <name evidence="1" type="ORF">PPNSA23_24440</name>
</gene>
<dbReference type="PANTHER" id="PTHR47473:SF1">
    <property type="entry name" value="METHYLTRANSFERASE DOMAIN-CONTAINING PROTEIN"/>
    <property type="match status" value="1"/>
</dbReference>